<reference evidence="1 2" key="1">
    <citation type="submission" date="2024-01" db="EMBL/GenBank/DDBJ databases">
        <authorList>
            <person name="Waweru B."/>
        </authorList>
    </citation>
    <scope>NUCLEOTIDE SEQUENCE [LARGE SCALE GENOMIC DNA]</scope>
</reference>
<organism evidence="1 2">
    <name type="scientific">Dovyalis caffra</name>
    <dbReference type="NCBI Taxonomy" id="77055"/>
    <lineage>
        <taxon>Eukaryota</taxon>
        <taxon>Viridiplantae</taxon>
        <taxon>Streptophyta</taxon>
        <taxon>Embryophyta</taxon>
        <taxon>Tracheophyta</taxon>
        <taxon>Spermatophyta</taxon>
        <taxon>Magnoliopsida</taxon>
        <taxon>eudicotyledons</taxon>
        <taxon>Gunneridae</taxon>
        <taxon>Pentapetalae</taxon>
        <taxon>rosids</taxon>
        <taxon>fabids</taxon>
        <taxon>Malpighiales</taxon>
        <taxon>Salicaceae</taxon>
        <taxon>Flacourtieae</taxon>
        <taxon>Dovyalis</taxon>
    </lineage>
</organism>
<comment type="caution">
    <text evidence="1">The sequence shown here is derived from an EMBL/GenBank/DDBJ whole genome shotgun (WGS) entry which is preliminary data.</text>
</comment>
<accession>A0AAV1QN44</accession>
<evidence type="ECO:0000313" key="1">
    <source>
        <dbReference type="EMBL" id="CAK7323102.1"/>
    </source>
</evidence>
<evidence type="ECO:0000313" key="2">
    <source>
        <dbReference type="Proteomes" id="UP001314170"/>
    </source>
</evidence>
<keyword evidence="2" id="KW-1185">Reference proteome</keyword>
<name>A0AAV1QN44_9ROSI</name>
<sequence length="136" mass="15413">MVEQFMIGVTNVLGSSWVCYRHLVSGYSLVESPLWLKRCLSGCWDPHEKRSIETGRLRWTICFREAGILIPDSVSFSFLSPDCIETFSRRLRSDHSDPKEAETGHEIVRDDSFPFIYLNGDGYGEISLYGSRGGGK</sequence>
<dbReference type="AlphaFoldDB" id="A0AAV1QN44"/>
<dbReference type="EMBL" id="CAWUPB010000062">
    <property type="protein sequence ID" value="CAK7323102.1"/>
    <property type="molecule type" value="Genomic_DNA"/>
</dbReference>
<protein>
    <submittedName>
        <fullName evidence="1">Uncharacterized protein</fullName>
    </submittedName>
</protein>
<gene>
    <name evidence="1" type="ORF">DCAF_LOCUS718</name>
</gene>
<proteinExistence type="predicted"/>
<dbReference type="Proteomes" id="UP001314170">
    <property type="component" value="Unassembled WGS sequence"/>
</dbReference>